<dbReference type="EC" id="4.2.1.17" evidence="4"/>
<dbReference type="PROSITE" id="PS00166">
    <property type="entry name" value="ENOYL_COA_HYDRATASE"/>
    <property type="match status" value="1"/>
</dbReference>
<feature type="domain" description="3-hydroxyacyl-CoA dehydrogenase C-terminal" evidence="12">
    <location>
        <begin position="621"/>
        <end position="704"/>
    </location>
</feature>
<dbReference type="InterPro" id="IPR001753">
    <property type="entry name" value="Enoyl-CoA_hydra/iso"/>
</dbReference>
<evidence type="ECO:0000256" key="7">
    <source>
        <dbReference type="ARBA" id="ARBA00023027"/>
    </source>
</evidence>
<dbReference type="Gene3D" id="1.10.1040.50">
    <property type="match status" value="1"/>
</dbReference>
<dbReference type="SUPFAM" id="SSF48179">
    <property type="entry name" value="6-phosphogluconate dehydrogenase C-terminal domain-like"/>
    <property type="match status" value="2"/>
</dbReference>
<keyword evidence="14" id="KW-0413">Isomerase</keyword>
<dbReference type="UniPathway" id="UPA00659"/>
<dbReference type="GO" id="GO:0006635">
    <property type="term" value="P:fatty acid beta-oxidation"/>
    <property type="evidence" value="ECO:0007669"/>
    <property type="project" value="UniProtKB-UniPathway"/>
</dbReference>
<evidence type="ECO:0000256" key="8">
    <source>
        <dbReference type="ARBA" id="ARBA00023098"/>
    </source>
</evidence>
<comment type="pathway">
    <text evidence="1">Lipid metabolism; fatty acid beta-oxidation.</text>
</comment>
<evidence type="ECO:0000259" key="13">
    <source>
        <dbReference type="Pfam" id="PF02737"/>
    </source>
</evidence>
<dbReference type="Pfam" id="PF00725">
    <property type="entry name" value="3HCDH"/>
    <property type="match status" value="2"/>
</dbReference>
<dbReference type="PANTHER" id="PTHR43612:SF3">
    <property type="entry name" value="TRIFUNCTIONAL ENZYME SUBUNIT ALPHA, MITOCHONDRIAL"/>
    <property type="match status" value="1"/>
</dbReference>
<keyword evidence="6 14" id="KW-0560">Oxidoreductase</keyword>
<evidence type="ECO:0000256" key="2">
    <source>
        <dbReference type="ARBA" id="ARBA00007005"/>
    </source>
</evidence>
<keyword evidence="9 14" id="KW-0456">Lyase</keyword>
<dbReference type="InterPro" id="IPR050136">
    <property type="entry name" value="FA_oxidation_alpha_subunit"/>
</dbReference>
<evidence type="ECO:0000256" key="1">
    <source>
        <dbReference type="ARBA" id="ARBA00005005"/>
    </source>
</evidence>
<dbReference type="GO" id="GO:0004300">
    <property type="term" value="F:enoyl-CoA hydratase activity"/>
    <property type="evidence" value="ECO:0007669"/>
    <property type="project" value="UniProtKB-EC"/>
</dbReference>
<evidence type="ECO:0000259" key="12">
    <source>
        <dbReference type="Pfam" id="PF00725"/>
    </source>
</evidence>
<dbReference type="PANTHER" id="PTHR43612">
    <property type="entry name" value="TRIFUNCTIONAL ENZYME SUBUNIT ALPHA"/>
    <property type="match status" value="1"/>
</dbReference>
<evidence type="ECO:0000256" key="9">
    <source>
        <dbReference type="ARBA" id="ARBA00023239"/>
    </source>
</evidence>
<feature type="domain" description="3-hydroxyacyl-CoA dehydrogenase C-terminal" evidence="12">
    <location>
        <begin position="497"/>
        <end position="588"/>
    </location>
</feature>
<dbReference type="InterPro" id="IPR018376">
    <property type="entry name" value="Enoyl-CoA_hyd/isom_CS"/>
</dbReference>
<evidence type="ECO:0000256" key="5">
    <source>
        <dbReference type="ARBA" id="ARBA00022832"/>
    </source>
</evidence>
<dbReference type="InterPro" id="IPR008927">
    <property type="entry name" value="6-PGluconate_DH-like_C_sf"/>
</dbReference>
<dbReference type="Pfam" id="PF02737">
    <property type="entry name" value="3HCDH_N"/>
    <property type="match status" value="1"/>
</dbReference>
<gene>
    <name evidence="14" type="ORF">MNBD_UNCLBAC01-1397</name>
</gene>
<organism evidence="14">
    <name type="scientific">hydrothermal vent metagenome</name>
    <dbReference type="NCBI Taxonomy" id="652676"/>
    <lineage>
        <taxon>unclassified sequences</taxon>
        <taxon>metagenomes</taxon>
        <taxon>ecological metagenomes</taxon>
    </lineage>
</organism>
<dbReference type="GO" id="GO:0070403">
    <property type="term" value="F:NAD+ binding"/>
    <property type="evidence" value="ECO:0007669"/>
    <property type="project" value="InterPro"/>
</dbReference>
<keyword evidence="10" id="KW-0511">Multifunctional enzyme</keyword>
<reference evidence="14" key="1">
    <citation type="submission" date="2018-06" db="EMBL/GenBank/DDBJ databases">
        <authorList>
            <person name="Zhirakovskaya E."/>
        </authorList>
    </citation>
    <scope>NUCLEOTIDE SEQUENCE</scope>
</reference>
<keyword evidence="8" id="KW-0443">Lipid metabolism</keyword>
<evidence type="ECO:0000256" key="10">
    <source>
        <dbReference type="ARBA" id="ARBA00023268"/>
    </source>
</evidence>
<dbReference type="AlphaFoldDB" id="A0A3B1DKM2"/>
<evidence type="ECO:0000256" key="3">
    <source>
        <dbReference type="ARBA" id="ARBA00008750"/>
    </source>
</evidence>
<dbReference type="SUPFAM" id="SSF51735">
    <property type="entry name" value="NAD(P)-binding Rossmann-fold domains"/>
    <property type="match status" value="1"/>
</dbReference>
<dbReference type="FunFam" id="3.90.226.10:FF:000011">
    <property type="entry name" value="Fatty acid oxidation complex subunit alpha"/>
    <property type="match status" value="1"/>
</dbReference>
<accession>A0A3B1DKM2</accession>
<keyword evidence="5" id="KW-0276">Fatty acid metabolism</keyword>
<evidence type="ECO:0000313" key="14">
    <source>
        <dbReference type="EMBL" id="VAX37333.1"/>
    </source>
</evidence>
<evidence type="ECO:0000256" key="11">
    <source>
        <dbReference type="SAM" id="MobiDB-lite"/>
    </source>
</evidence>
<dbReference type="GO" id="GO:0016509">
    <property type="term" value="F:long-chain (3S)-3-hydroxyacyl-CoA dehydrogenase (NAD+) activity"/>
    <property type="evidence" value="ECO:0007669"/>
    <property type="project" value="TreeGrafter"/>
</dbReference>
<dbReference type="EMBL" id="UOGJ01000126">
    <property type="protein sequence ID" value="VAX37333.1"/>
    <property type="molecule type" value="Genomic_DNA"/>
</dbReference>
<evidence type="ECO:0000256" key="6">
    <source>
        <dbReference type="ARBA" id="ARBA00023002"/>
    </source>
</evidence>
<evidence type="ECO:0000256" key="4">
    <source>
        <dbReference type="ARBA" id="ARBA00012076"/>
    </source>
</evidence>
<keyword evidence="7" id="KW-0520">NAD</keyword>
<proteinExistence type="inferred from homology"/>
<dbReference type="SUPFAM" id="SSF52096">
    <property type="entry name" value="ClpP/crotonase"/>
    <property type="match status" value="1"/>
</dbReference>
<dbReference type="InterPro" id="IPR006176">
    <property type="entry name" value="3-OHacyl-CoA_DH_NAD-bd"/>
</dbReference>
<comment type="similarity">
    <text evidence="3">In the N-terminal section; belongs to the enoyl-CoA hydratase/isomerase family.</text>
</comment>
<feature type="region of interest" description="Disordered" evidence="11">
    <location>
        <begin position="703"/>
        <end position="722"/>
    </location>
</feature>
<sequence length="722" mass="79340">MAITLKIEGTVGFIEFDQEESKVNLLTAEVIMQLNRVLDELKTHKNLSVLIIISKKKDVFIAGADIKEIEKITESADGERKAKAGQDVLNKLEDLCVPTIAVIDGVALGGGCELALACDYRLATFNDKVRIGLPEVNLGFVPGFGGTYRLPRLIGLTEGLKMILSGKPINTTKALRIGLVDCIVTQKNLDTHIQVFIQDIQNKKIKNKKPRKIKKGLPGFLESSLSGQWLIFNQSRKNVLKLSKGFYPAPLKAITVIKKTFFKNRTEGLSVERKAFGQLAITGISKNLVQLFYLSEQYKKLSLPETNAIKPQKINKCGVLGAGIMGGGIAQLLSSRDVWIRLKDINYDAISLGLKSAAAIYKKAVKTRRLTQPMAAAKMAKITGTLDYSGFQNADIVIEAVIENMEIKKNVFKELSAVTSKNTILATNTSALSVTEMAQQTQDPSKVIGFHFFNPVHRMSLVEIITTPLTSKETIVTTLNFVKRLGKKPILVKDSCGFLVNRILLGYINEAGRLLEEGANIKKIDHVATQFGMPMGPFLLCDEVGLDVGIKVLHILENGLGKRFKAVNIFEEVYKTGNLGKKTGKGYYIHRKGQKSVPNPQIAKLVKKIDSKKPSSKECLERLIYIMINEAAKCLDEGIIDEPGAVDIGMILGIGFPAFRGGLLRYADSIGIDNLITQLEQFSKKLKAERFKPAKYLLALSAKGGSASGGKKNKKAFFNEKP</sequence>
<dbReference type="GO" id="GO:0016853">
    <property type="term" value="F:isomerase activity"/>
    <property type="evidence" value="ECO:0007669"/>
    <property type="project" value="UniProtKB-KW"/>
</dbReference>
<dbReference type="Gene3D" id="3.40.50.720">
    <property type="entry name" value="NAD(P)-binding Rossmann-like Domain"/>
    <property type="match status" value="1"/>
</dbReference>
<comment type="similarity">
    <text evidence="2">In the central section; belongs to the 3-hydroxyacyl-CoA dehydrogenase family.</text>
</comment>
<dbReference type="Gene3D" id="3.90.226.10">
    <property type="entry name" value="2-enoyl-CoA Hydratase, Chain A, domain 1"/>
    <property type="match status" value="1"/>
</dbReference>
<dbReference type="Pfam" id="PF00378">
    <property type="entry name" value="ECH_1"/>
    <property type="match status" value="1"/>
</dbReference>
<protein>
    <recommendedName>
        <fullName evidence="4">enoyl-CoA hydratase</fullName>
        <ecNumber evidence="4">4.2.1.17</ecNumber>
    </recommendedName>
</protein>
<dbReference type="InterPro" id="IPR006108">
    <property type="entry name" value="3HC_DH_C"/>
</dbReference>
<dbReference type="CDD" id="cd06558">
    <property type="entry name" value="crotonase-like"/>
    <property type="match status" value="1"/>
</dbReference>
<feature type="domain" description="3-hydroxyacyl-CoA dehydrogenase NAD binding" evidence="13">
    <location>
        <begin position="317"/>
        <end position="494"/>
    </location>
</feature>
<dbReference type="FunFam" id="3.40.50.720:FF:000009">
    <property type="entry name" value="Fatty oxidation complex, alpha subunit"/>
    <property type="match status" value="1"/>
</dbReference>
<name>A0A3B1DKM2_9ZZZZ</name>
<dbReference type="InterPro" id="IPR036291">
    <property type="entry name" value="NAD(P)-bd_dom_sf"/>
</dbReference>
<dbReference type="InterPro" id="IPR029045">
    <property type="entry name" value="ClpP/crotonase-like_dom_sf"/>
</dbReference>